<sequence>YPYETEEEKLSQQLESCQVSCENHKRKSRFNDYKARYWKGRAEKILQRKEAKHV</sequence>
<proteinExistence type="predicted"/>
<protein>
    <submittedName>
        <fullName evidence="1">Uncharacterized protein</fullName>
    </submittedName>
</protein>
<gene>
    <name evidence="1" type="ORF">S01H4_24386</name>
</gene>
<feature type="non-terminal residue" evidence="1">
    <location>
        <position position="1"/>
    </location>
</feature>
<evidence type="ECO:0000313" key="1">
    <source>
        <dbReference type="EMBL" id="GAG85193.1"/>
    </source>
</evidence>
<reference evidence="1" key="1">
    <citation type="journal article" date="2014" name="Front. Microbiol.">
        <title>High frequency of phylogenetically diverse reductive dehalogenase-homologous genes in deep subseafloor sedimentary metagenomes.</title>
        <authorList>
            <person name="Kawai M."/>
            <person name="Futagami T."/>
            <person name="Toyoda A."/>
            <person name="Takaki Y."/>
            <person name="Nishi S."/>
            <person name="Hori S."/>
            <person name="Arai W."/>
            <person name="Tsubouchi T."/>
            <person name="Morono Y."/>
            <person name="Uchiyama I."/>
            <person name="Ito T."/>
            <person name="Fujiyama A."/>
            <person name="Inagaki F."/>
            <person name="Takami H."/>
        </authorList>
    </citation>
    <scope>NUCLEOTIDE SEQUENCE</scope>
    <source>
        <strain evidence="1">Expedition CK06-06</strain>
    </source>
</reference>
<name>X1BM87_9ZZZZ</name>
<organism evidence="1">
    <name type="scientific">marine sediment metagenome</name>
    <dbReference type="NCBI Taxonomy" id="412755"/>
    <lineage>
        <taxon>unclassified sequences</taxon>
        <taxon>metagenomes</taxon>
        <taxon>ecological metagenomes</taxon>
    </lineage>
</organism>
<dbReference type="AlphaFoldDB" id="X1BM87"/>
<accession>X1BM87</accession>
<comment type="caution">
    <text evidence="1">The sequence shown here is derived from an EMBL/GenBank/DDBJ whole genome shotgun (WGS) entry which is preliminary data.</text>
</comment>
<dbReference type="EMBL" id="BART01011444">
    <property type="protein sequence ID" value="GAG85193.1"/>
    <property type="molecule type" value="Genomic_DNA"/>
</dbReference>